<dbReference type="PROSITE" id="PS50853">
    <property type="entry name" value="FN3"/>
    <property type="match status" value="2"/>
</dbReference>
<dbReference type="InterPro" id="IPR003961">
    <property type="entry name" value="FN3_dom"/>
</dbReference>
<evidence type="ECO:0000256" key="1">
    <source>
        <dbReference type="SAM" id="MobiDB-lite"/>
    </source>
</evidence>
<dbReference type="OrthoDB" id="7059642at2"/>
<accession>A0A545SZZ9</accession>
<comment type="caution">
    <text evidence="4">The sequence shown here is derived from an EMBL/GenBank/DDBJ whole genome shotgun (WGS) entry which is preliminary data.</text>
</comment>
<evidence type="ECO:0000313" key="4">
    <source>
        <dbReference type="EMBL" id="TQV70542.1"/>
    </source>
</evidence>
<dbReference type="RefSeq" id="WP_142928952.1">
    <property type="nucleotide sequence ID" value="NZ_ML660102.1"/>
</dbReference>
<feature type="region of interest" description="Disordered" evidence="1">
    <location>
        <begin position="281"/>
        <end position="300"/>
    </location>
</feature>
<dbReference type="InterPro" id="IPR013783">
    <property type="entry name" value="Ig-like_fold"/>
</dbReference>
<protein>
    <submittedName>
        <fullName evidence="4">Fibronectin type III domain-containing protein</fullName>
    </submittedName>
</protein>
<dbReference type="PANTHER" id="PTHR24099">
    <property type="entry name" value="E3 UBIQUITIN-PROTEIN LIGASE TRIM36-RELATED"/>
    <property type="match status" value="1"/>
</dbReference>
<proteinExistence type="predicted"/>
<name>A0A545SZZ9_9GAMM</name>
<dbReference type="AlphaFoldDB" id="A0A545SZZ9"/>
<evidence type="ECO:0000256" key="2">
    <source>
        <dbReference type="SAM" id="SignalP"/>
    </source>
</evidence>
<dbReference type="Proteomes" id="UP000319732">
    <property type="component" value="Unassembled WGS sequence"/>
</dbReference>
<feature type="region of interest" description="Disordered" evidence="1">
    <location>
        <begin position="51"/>
        <end position="82"/>
    </location>
</feature>
<feature type="signal peptide" evidence="2">
    <location>
        <begin position="1"/>
        <end position="34"/>
    </location>
</feature>
<keyword evidence="2" id="KW-0732">Signal</keyword>
<feature type="domain" description="Fibronectin type-III" evidence="3">
    <location>
        <begin position="71"/>
        <end position="160"/>
    </location>
</feature>
<dbReference type="SUPFAM" id="SSF49265">
    <property type="entry name" value="Fibronectin type III"/>
    <property type="match status" value="1"/>
</dbReference>
<reference evidence="4 5" key="1">
    <citation type="submission" date="2019-06" db="EMBL/GenBank/DDBJ databases">
        <title>Whole genome sequence for Cellvibrionaceae sp. R142.</title>
        <authorList>
            <person name="Wang G."/>
        </authorList>
    </citation>
    <scope>NUCLEOTIDE SEQUENCE [LARGE SCALE GENOMIC DNA]</scope>
    <source>
        <strain evidence="4 5">R142</strain>
    </source>
</reference>
<dbReference type="Gene3D" id="2.60.40.10">
    <property type="entry name" value="Immunoglobulins"/>
    <property type="match status" value="2"/>
</dbReference>
<feature type="compositionally biased region" description="Low complexity" evidence="1">
    <location>
        <begin position="283"/>
        <end position="295"/>
    </location>
</feature>
<feature type="domain" description="Fibronectin type-III" evidence="3">
    <location>
        <begin position="161"/>
        <end position="247"/>
    </location>
</feature>
<keyword evidence="5" id="KW-1185">Reference proteome</keyword>
<gene>
    <name evidence="4" type="ORF">FKG94_21200</name>
</gene>
<feature type="chain" id="PRO_5022199714" evidence="2">
    <location>
        <begin position="35"/>
        <end position="794"/>
    </location>
</feature>
<evidence type="ECO:0000313" key="5">
    <source>
        <dbReference type="Proteomes" id="UP000319732"/>
    </source>
</evidence>
<dbReference type="PANTHER" id="PTHR24099:SF11">
    <property type="entry name" value="FIBRONECTIN TYPE III DOMAIN-CONTAINING 3BA-RELATED"/>
    <property type="match status" value="1"/>
</dbReference>
<dbReference type="InterPro" id="IPR036116">
    <property type="entry name" value="FN3_sf"/>
</dbReference>
<dbReference type="InterPro" id="IPR050617">
    <property type="entry name" value="E3_ligase_FN3/SPRY"/>
</dbReference>
<organism evidence="4 5">
    <name type="scientific">Exilibacterium tricleocarpae</name>
    <dbReference type="NCBI Taxonomy" id="2591008"/>
    <lineage>
        <taxon>Bacteria</taxon>
        <taxon>Pseudomonadati</taxon>
        <taxon>Pseudomonadota</taxon>
        <taxon>Gammaproteobacteria</taxon>
        <taxon>Cellvibrionales</taxon>
        <taxon>Cellvibrionaceae</taxon>
        <taxon>Exilibacterium</taxon>
    </lineage>
</organism>
<dbReference type="EMBL" id="VHSG01000024">
    <property type="protein sequence ID" value="TQV70542.1"/>
    <property type="molecule type" value="Genomic_DNA"/>
</dbReference>
<sequence length="794" mass="87731">MSVFKLKMTSSRQTKSLLATMALGALLFSSESFSETPRIPIIPCEPERIESGDGRLPDSINNCDEPHGPGTPTRISVPSSSSNGSFSVSWGSSSGYVLRYELSQNRTGTSLWGNVYSGRALSKTVSVSDGSYRYRVRACNNVGCSGFRYSGTVTVASRPSTPSSIDYASYSNTGDVRVSWGNSSGSGKTYKLEKRKNNGGWTSAYSGGARSSTVTLDNGNYRFRVRACNANGCSSYRYGDAMIANQSEAMDLYSLYPHLVHEDNRNDAHARTTKTFIGEFPRRASAGNANSNPAARRSDADQPFSLGSGFDLLNAAYASLCLEMDHPEFRIVKNPSSKADEFEVTYIRNTSELFNSLEVTDSTSIDFTYKGVSAGVDSGSDRAVKSLEGTHNEVFVVKLVENRETWSLNTQPDPIKTVHVNDWLALANKTGRNAFRQRCGDRYISGVDLGARLFLVFAYDARRFTTEQISSYNSQISGGLRGAINGSYSNSEVQQFKGLLTSINTSVTAFSLGGPDNIDKQINILNFNQKATDFVNGTNEGNYRALKQYYRDYPHPRSLLSYNYYDLFHRYAPNLENVRRWNYLDAERERRCKTLNDYKQVGGSHIDLSHCESIKQEIQIAKEQCGRPQDRTYCLHPAAYYTAGVGSDPDRPGVLPQVQLYNEMERKIDYLEPRSASNSHSRSVTGGVWNKKCITVDEDVCLTEGVDTDCFTDVYQGNDLGTGRGFGLNMKEYHSPGSGGSQRHDTVTRGGLACLNSYVKACTKRIGGSKARIRFDHEIFGRCAIKKPFSLVGS</sequence>
<dbReference type="CDD" id="cd00063">
    <property type="entry name" value="FN3"/>
    <property type="match status" value="1"/>
</dbReference>
<evidence type="ECO:0000259" key="3">
    <source>
        <dbReference type="PROSITE" id="PS50853"/>
    </source>
</evidence>
<dbReference type="SMART" id="SM00060">
    <property type="entry name" value="FN3"/>
    <property type="match status" value="2"/>
</dbReference>